<protein>
    <recommendedName>
        <fullName evidence="7">Fungal STAND N-terminal Goodbye domain-containing protein</fullName>
    </recommendedName>
</protein>
<feature type="domain" description="Nephrocystin 3-like N-terminal" evidence="4">
    <location>
        <begin position="419"/>
        <end position="586"/>
    </location>
</feature>
<evidence type="ECO:0000313" key="6">
    <source>
        <dbReference type="Proteomes" id="UP000240883"/>
    </source>
</evidence>
<accession>A0A2T2P110</accession>
<dbReference type="AlphaFoldDB" id="A0A2T2P110"/>
<keyword evidence="2" id="KW-0175">Coiled coil</keyword>
<dbReference type="STRING" id="1448308.A0A2T2P110"/>
<feature type="domain" description="DUF7708" evidence="3">
    <location>
        <begin position="162"/>
        <end position="249"/>
    </location>
</feature>
<gene>
    <name evidence="5" type="ORF">BS50DRAFT_673933</name>
</gene>
<dbReference type="Pfam" id="PF24809">
    <property type="entry name" value="DUF7708"/>
    <property type="match status" value="1"/>
</dbReference>
<dbReference type="Proteomes" id="UP000240883">
    <property type="component" value="Unassembled WGS sequence"/>
</dbReference>
<evidence type="ECO:0000256" key="2">
    <source>
        <dbReference type="SAM" id="Coils"/>
    </source>
</evidence>
<sequence length="647" mass="73133">MSGALVTTQDSIPRVLEQPLAVDFLQNRQEEFGALNLPYDASQGRFLVDERSFSAQIARVEKDSLSEEHMLSVRSTTESFHKAVEQLKKEGKDRKDIKEFDLNDVKDWNDVTQLVKTAETNYSNDEKKGGKIRKFFRKVGDNGKSIQSFVGLLPDGSYKTLCGGVTLILTAMIAHSGIREKMSKFMDELPEHINDCNDYSKLYAGGTELRRRVDELYISILKVLEQFVHWYIQSTFKRVMKSVLMNSEFGQLIDVQISNMQDSRKKFENVLEKYLRREVRMIHEEALEIHEDTVEIRKEASETKQSINRIEEKLQVLTRKSSLGAQILNNIMILLSDSVKNSDWKKDVRGYIEERNSSDHLSQKLLLASLRQARESAYDPKSLAKVLKIGISQEETSNDVDFVYAQGLASRARFQQRSRWIAQSSQLSDWIQSNQSSVLFIQGNHTEMDSASPASFVISLLYPDLASSDRVLALHFFCGLHTGSQFSDSAKENGPLIMAKTLLAQILSITTIDWDEGNSGLPMLSLRPQLVEKLKRNSFPAYLELICQLISALRRHHSAIFVMIDGIDYYDNTTWRKQVRRILRKLSGLALGPVKGDDVGAVKLLLTAGTHLSSQPKSEDGIVVLDVPDEIDGDLEGNVLDGVDLSD</sequence>
<evidence type="ECO:0000259" key="3">
    <source>
        <dbReference type="Pfam" id="PF24809"/>
    </source>
</evidence>
<proteinExistence type="predicted"/>
<evidence type="ECO:0000259" key="4">
    <source>
        <dbReference type="Pfam" id="PF24883"/>
    </source>
</evidence>
<dbReference type="OrthoDB" id="5419927at2759"/>
<dbReference type="Pfam" id="PF24883">
    <property type="entry name" value="NPHP3_N"/>
    <property type="match status" value="1"/>
</dbReference>
<evidence type="ECO:0000313" key="5">
    <source>
        <dbReference type="EMBL" id="PSN71370.1"/>
    </source>
</evidence>
<evidence type="ECO:0000256" key="1">
    <source>
        <dbReference type="ARBA" id="ARBA00022737"/>
    </source>
</evidence>
<keyword evidence="6" id="KW-1185">Reference proteome</keyword>
<evidence type="ECO:0008006" key="7">
    <source>
        <dbReference type="Google" id="ProtNLM"/>
    </source>
</evidence>
<organism evidence="5 6">
    <name type="scientific">Corynespora cassiicola Philippines</name>
    <dbReference type="NCBI Taxonomy" id="1448308"/>
    <lineage>
        <taxon>Eukaryota</taxon>
        <taxon>Fungi</taxon>
        <taxon>Dikarya</taxon>
        <taxon>Ascomycota</taxon>
        <taxon>Pezizomycotina</taxon>
        <taxon>Dothideomycetes</taxon>
        <taxon>Pleosporomycetidae</taxon>
        <taxon>Pleosporales</taxon>
        <taxon>Corynesporascaceae</taxon>
        <taxon>Corynespora</taxon>
    </lineage>
</organism>
<dbReference type="EMBL" id="KZ678131">
    <property type="protein sequence ID" value="PSN71370.1"/>
    <property type="molecule type" value="Genomic_DNA"/>
</dbReference>
<dbReference type="PANTHER" id="PTHR40619:SF3">
    <property type="entry name" value="FUNGAL STAND N-TERMINAL GOODBYE DOMAIN-CONTAINING PROTEIN"/>
    <property type="match status" value="1"/>
</dbReference>
<keyword evidence="1" id="KW-0677">Repeat</keyword>
<feature type="coiled-coil region" evidence="2">
    <location>
        <begin position="257"/>
        <end position="320"/>
    </location>
</feature>
<name>A0A2T2P110_CORCC</name>
<dbReference type="InterPro" id="IPR056125">
    <property type="entry name" value="DUF7708"/>
</dbReference>
<reference evidence="5 6" key="1">
    <citation type="journal article" date="2018" name="Front. Microbiol.">
        <title>Genome-Wide Analysis of Corynespora cassiicola Leaf Fall Disease Putative Effectors.</title>
        <authorList>
            <person name="Lopez D."/>
            <person name="Ribeiro S."/>
            <person name="Label P."/>
            <person name="Fumanal B."/>
            <person name="Venisse J.S."/>
            <person name="Kohler A."/>
            <person name="de Oliveira R.R."/>
            <person name="Labutti K."/>
            <person name="Lipzen A."/>
            <person name="Lail K."/>
            <person name="Bauer D."/>
            <person name="Ohm R.A."/>
            <person name="Barry K.W."/>
            <person name="Spatafora J."/>
            <person name="Grigoriev I.V."/>
            <person name="Martin F.M."/>
            <person name="Pujade-Renaud V."/>
        </authorList>
    </citation>
    <scope>NUCLEOTIDE SEQUENCE [LARGE SCALE GENOMIC DNA]</scope>
    <source>
        <strain evidence="5 6">Philippines</strain>
    </source>
</reference>
<dbReference type="PANTHER" id="PTHR40619">
    <property type="entry name" value="FUNGAL STAND N-TERMINAL GOODBYE DOMAIN-CONTAINING PROTEIN"/>
    <property type="match status" value="1"/>
</dbReference>
<dbReference type="InterPro" id="IPR056884">
    <property type="entry name" value="NPHP3-like_N"/>
</dbReference>